<organism evidence="4 6">
    <name type="scientific">Medicago truncatula</name>
    <name type="common">Barrel medic</name>
    <name type="synonym">Medicago tribuloides</name>
    <dbReference type="NCBI Taxonomy" id="3880"/>
    <lineage>
        <taxon>Eukaryota</taxon>
        <taxon>Viridiplantae</taxon>
        <taxon>Streptophyta</taxon>
        <taxon>Embryophyta</taxon>
        <taxon>Tracheophyta</taxon>
        <taxon>Spermatophyta</taxon>
        <taxon>Magnoliopsida</taxon>
        <taxon>eudicotyledons</taxon>
        <taxon>Gunneridae</taxon>
        <taxon>Pentapetalae</taxon>
        <taxon>rosids</taxon>
        <taxon>fabids</taxon>
        <taxon>Fabales</taxon>
        <taxon>Fabaceae</taxon>
        <taxon>Papilionoideae</taxon>
        <taxon>50 kb inversion clade</taxon>
        <taxon>NPAAA clade</taxon>
        <taxon>Hologalegina</taxon>
        <taxon>IRL clade</taxon>
        <taxon>Trifolieae</taxon>
        <taxon>Medicago</taxon>
    </lineage>
</organism>
<evidence type="ECO:0000256" key="1">
    <source>
        <dbReference type="ARBA" id="ARBA00008932"/>
    </source>
</evidence>
<dbReference type="STRING" id="3880.G7JFX7"/>
<comment type="similarity">
    <text evidence="1">Belongs to the VAMP-associated protein (VAP) (TC 9.B.17) family.</text>
</comment>
<feature type="region of interest" description="Disordered" evidence="2">
    <location>
        <begin position="139"/>
        <end position="158"/>
    </location>
</feature>
<dbReference type="EMBL" id="CM001220">
    <property type="protein sequence ID" value="AES87398.2"/>
    <property type="molecule type" value="Genomic_DNA"/>
</dbReference>
<dbReference type="PANTHER" id="PTHR10809">
    <property type="entry name" value="VESICLE-ASSOCIATED MEMBRANE PROTEIN-ASSOCIATED PROTEIN"/>
    <property type="match status" value="1"/>
</dbReference>
<dbReference type="Proteomes" id="UP000002051">
    <property type="component" value="Chromosome 4"/>
</dbReference>
<dbReference type="AlphaFoldDB" id="G7JFX7"/>
<dbReference type="GO" id="GO:0005886">
    <property type="term" value="C:plasma membrane"/>
    <property type="evidence" value="ECO:0000318"/>
    <property type="project" value="GO_Central"/>
</dbReference>
<dbReference type="Pfam" id="PF00635">
    <property type="entry name" value="Motile_Sperm"/>
    <property type="match status" value="1"/>
</dbReference>
<dbReference type="SUPFAM" id="SSF49354">
    <property type="entry name" value="PapD-like"/>
    <property type="match status" value="1"/>
</dbReference>
<dbReference type="InterPro" id="IPR000535">
    <property type="entry name" value="MSP_dom"/>
</dbReference>
<dbReference type="EnsemblPlants" id="AES87398">
    <property type="protein sequence ID" value="AES87398"/>
    <property type="gene ID" value="MTR_4g026540"/>
</dbReference>
<accession>A0A0C3WTT0</accession>
<dbReference type="HOGENOM" id="CLU_036554_1_1_1"/>
<feature type="domain" description="MSP" evidence="3">
    <location>
        <begin position="6"/>
        <end position="135"/>
    </location>
</feature>
<gene>
    <name evidence="4" type="ordered locus">MTR_4g026540</name>
</gene>
<evidence type="ECO:0000313" key="4">
    <source>
        <dbReference type="EMBL" id="AES87398.2"/>
    </source>
</evidence>
<reference evidence="4 6" key="2">
    <citation type="journal article" date="2014" name="BMC Genomics">
        <title>An improved genome release (version Mt4.0) for the model legume Medicago truncatula.</title>
        <authorList>
            <person name="Tang H."/>
            <person name="Krishnakumar V."/>
            <person name="Bidwell S."/>
            <person name="Rosen B."/>
            <person name="Chan A."/>
            <person name="Zhou S."/>
            <person name="Gentzbittel L."/>
            <person name="Childs K.L."/>
            <person name="Yandell M."/>
            <person name="Gundlach H."/>
            <person name="Mayer K.F."/>
            <person name="Schwartz D.C."/>
            <person name="Town C.D."/>
        </authorList>
    </citation>
    <scope>GENOME REANNOTATION</scope>
    <source>
        <strain evidence="5 6">cv. Jemalong A17</strain>
    </source>
</reference>
<dbReference type="GO" id="GO:0061817">
    <property type="term" value="P:endoplasmic reticulum-plasma membrane tethering"/>
    <property type="evidence" value="ECO:0000318"/>
    <property type="project" value="GO_Central"/>
</dbReference>
<dbReference type="Gene3D" id="2.60.40.10">
    <property type="entry name" value="Immunoglobulins"/>
    <property type="match status" value="1"/>
</dbReference>
<protein>
    <submittedName>
        <fullName evidence="4">MSP (Major sperm protein) domain protein</fullName>
    </submittedName>
</protein>
<evidence type="ECO:0000259" key="3">
    <source>
        <dbReference type="PROSITE" id="PS50202"/>
    </source>
</evidence>
<dbReference type="PANTHER" id="PTHR10809:SF119">
    <property type="entry name" value="VESICLE-ASSOCIATED PROTEIN 1-2-RELATED"/>
    <property type="match status" value="1"/>
</dbReference>
<evidence type="ECO:0000313" key="6">
    <source>
        <dbReference type="Proteomes" id="UP000002051"/>
    </source>
</evidence>
<dbReference type="InterPro" id="IPR008962">
    <property type="entry name" value="PapD-like_sf"/>
</dbReference>
<name>G7JFX7_MEDTR</name>
<reference evidence="5" key="3">
    <citation type="submission" date="2015-04" db="UniProtKB">
        <authorList>
            <consortium name="EnsemblPlants"/>
        </authorList>
    </citation>
    <scope>IDENTIFICATION</scope>
    <source>
        <strain evidence="5">cv. Jemalong A17</strain>
    </source>
</reference>
<dbReference type="InterPro" id="IPR013783">
    <property type="entry name" value="Ig-like_fold"/>
</dbReference>
<dbReference type="InterPro" id="IPR016763">
    <property type="entry name" value="VAP"/>
</dbReference>
<dbReference type="GO" id="GO:0043495">
    <property type="term" value="F:protein-membrane adaptor activity"/>
    <property type="evidence" value="ECO:0000318"/>
    <property type="project" value="GO_Central"/>
</dbReference>
<keyword evidence="6" id="KW-1185">Reference proteome</keyword>
<sequence length="195" mass="21973">MGQRISSCIHPQAACSNSVSPFYADFELGKLISFTKKLLNKSDRYVAFKVNTPNPKTFCVTPNPLLVLPPRSTCDIKVTMQAQEEAPPDMQCKDTFVIQRVFARPGKIMKDVTPEMFEKDSGYEVKEVKVTIVYVVPPKPPSPVQEGSDENLSPQASVFSDKARELISKLTKERNSVIEQNQKLQEELRPPKWIS</sequence>
<dbReference type="GO" id="GO:0090158">
    <property type="term" value="P:endoplasmic reticulum membrane organization"/>
    <property type="evidence" value="ECO:0000318"/>
    <property type="project" value="GO_Central"/>
</dbReference>
<reference evidence="4 6" key="1">
    <citation type="journal article" date="2011" name="Nature">
        <title>The Medicago genome provides insight into the evolution of rhizobial symbioses.</title>
        <authorList>
            <person name="Young N.D."/>
            <person name="Debelle F."/>
            <person name="Oldroyd G.E."/>
            <person name="Geurts R."/>
            <person name="Cannon S.B."/>
            <person name="Udvardi M.K."/>
            <person name="Benedito V.A."/>
            <person name="Mayer K.F."/>
            <person name="Gouzy J."/>
            <person name="Schoof H."/>
            <person name="Van de Peer Y."/>
            <person name="Proost S."/>
            <person name="Cook D.R."/>
            <person name="Meyers B.C."/>
            <person name="Spannagl M."/>
            <person name="Cheung F."/>
            <person name="De Mita S."/>
            <person name="Krishnakumar V."/>
            <person name="Gundlach H."/>
            <person name="Zhou S."/>
            <person name="Mudge J."/>
            <person name="Bharti A.K."/>
            <person name="Murray J.D."/>
            <person name="Naoumkina M.A."/>
            <person name="Rosen B."/>
            <person name="Silverstein K.A."/>
            <person name="Tang H."/>
            <person name="Rombauts S."/>
            <person name="Zhao P.X."/>
            <person name="Zhou P."/>
            <person name="Barbe V."/>
            <person name="Bardou P."/>
            <person name="Bechner M."/>
            <person name="Bellec A."/>
            <person name="Berger A."/>
            <person name="Berges H."/>
            <person name="Bidwell S."/>
            <person name="Bisseling T."/>
            <person name="Choisne N."/>
            <person name="Couloux A."/>
            <person name="Denny R."/>
            <person name="Deshpande S."/>
            <person name="Dai X."/>
            <person name="Doyle J.J."/>
            <person name="Dudez A.M."/>
            <person name="Farmer A.D."/>
            <person name="Fouteau S."/>
            <person name="Franken C."/>
            <person name="Gibelin C."/>
            <person name="Gish J."/>
            <person name="Goldstein S."/>
            <person name="Gonzalez A.J."/>
            <person name="Green P.J."/>
            <person name="Hallab A."/>
            <person name="Hartog M."/>
            <person name="Hua A."/>
            <person name="Humphray S.J."/>
            <person name="Jeong D.H."/>
            <person name="Jing Y."/>
            <person name="Jocker A."/>
            <person name="Kenton S.M."/>
            <person name="Kim D.J."/>
            <person name="Klee K."/>
            <person name="Lai H."/>
            <person name="Lang C."/>
            <person name="Lin S."/>
            <person name="Macmil S.L."/>
            <person name="Magdelenat G."/>
            <person name="Matthews L."/>
            <person name="McCorrison J."/>
            <person name="Monaghan E.L."/>
            <person name="Mun J.H."/>
            <person name="Najar F.Z."/>
            <person name="Nicholson C."/>
            <person name="Noirot C."/>
            <person name="O'Bleness M."/>
            <person name="Paule C.R."/>
            <person name="Poulain J."/>
            <person name="Prion F."/>
            <person name="Qin B."/>
            <person name="Qu C."/>
            <person name="Retzel E.F."/>
            <person name="Riddle C."/>
            <person name="Sallet E."/>
            <person name="Samain S."/>
            <person name="Samson N."/>
            <person name="Sanders I."/>
            <person name="Saurat O."/>
            <person name="Scarpelli C."/>
            <person name="Schiex T."/>
            <person name="Segurens B."/>
            <person name="Severin A.J."/>
            <person name="Sherrier D.J."/>
            <person name="Shi R."/>
            <person name="Sims S."/>
            <person name="Singer S.R."/>
            <person name="Sinharoy S."/>
            <person name="Sterck L."/>
            <person name="Viollet A."/>
            <person name="Wang B.B."/>
            <person name="Wang K."/>
            <person name="Wang M."/>
            <person name="Wang X."/>
            <person name="Warfsmann J."/>
            <person name="Weissenbach J."/>
            <person name="White D.D."/>
            <person name="White J.D."/>
            <person name="Wiley G.B."/>
            <person name="Wincker P."/>
            <person name="Xing Y."/>
            <person name="Yang L."/>
            <person name="Yao Z."/>
            <person name="Ying F."/>
            <person name="Zhai J."/>
            <person name="Zhou L."/>
            <person name="Zuber A."/>
            <person name="Denarie J."/>
            <person name="Dixon R.A."/>
            <person name="May G.D."/>
            <person name="Schwartz D.C."/>
            <person name="Rogers J."/>
            <person name="Quetier F."/>
            <person name="Town C.D."/>
            <person name="Roe B.A."/>
        </authorList>
    </citation>
    <scope>NUCLEOTIDE SEQUENCE [LARGE SCALE GENOMIC DNA]</scope>
    <source>
        <strain evidence="4">A17</strain>
        <strain evidence="5 6">cv. Jemalong A17</strain>
    </source>
</reference>
<proteinExistence type="inferred from homology"/>
<dbReference type="PROSITE" id="PS50202">
    <property type="entry name" value="MSP"/>
    <property type="match status" value="1"/>
</dbReference>
<evidence type="ECO:0000313" key="5">
    <source>
        <dbReference type="EnsemblPlants" id="AES87398"/>
    </source>
</evidence>
<dbReference type="GO" id="GO:0005789">
    <property type="term" value="C:endoplasmic reticulum membrane"/>
    <property type="evidence" value="ECO:0000318"/>
    <property type="project" value="GO_Central"/>
</dbReference>
<accession>G7JFX7</accession>
<evidence type="ECO:0000256" key="2">
    <source>
        <dbReference type="SAM" id="MobiDB-lite"/>
    </source>
</evidence>